<dbReference type="NCBIfam" id="TIGR03573">
    <property type="entry name" value="WbuX"/>
    <property type="match status" value="1"/>
</dbReference>
<protein>
    <submittedName>
        <fullName evidence="1">LPS biosynthesis protein WbpG</fullName>
    </submittedName>
</protein>
<dbReference type="Proteomes" id="UP000603317">
    <property type="component" value="Unassembled WGS sequence"/>
</dbReference>
<dbReference type="SUPFAM" id="SSF52402">
    <property type="entry name" value="Adenine nucleotide alpha hydrolases-like"/>
    <property type="match status" value="1"/>
</dbReference>
<dbReference type="RefSeq" id="WP_188642845.1">
    <property type="nucleotide sequence ID" value="NZ_BMID01000001.1"/>
</dbReference>
<evidence type="ECO:0000313" key="2">
    <source>
        <dbReference type="Proteomes" id="UP000603317"/>
    </source>
</evidence>
<sequence length="376" mass="42864">MKYCPNCLQPDTRPNTVFTPEGICPACDYWARLANVDWQERYEILKDLLAQYPRRPGQHWDCIIGVSGGKDSTRQALWVRDKLGLNPLLVCLSYPPEQVTERGTRNVSALIELGFDLVLSSPAPGVWQKLMRAAFDKFTNWARATELALFSSVPQLAIRYNIPLILWGENPGLQLGDLKTLGKTGYDGNNLRYMNTLSGAAMDWMLETGIDLKQLIPYQYPTPEEFDEHALQVVYLGWFLGDWSLTNNGMYSTANGLEIRTDPVENTGDLRGVTSLDEDWVTFNQMIKYYKFGFGRVTDYCNEEIRHGNMTRERGIELVEKYDDAGSDEYISSFCDYIGIGKDQFWDQVHASVNRDLFTIHDDGRITRKFEVGVGL</sequence>
<evidence type="ECO:0000313" key="1">
    <source>
        <dbReference type="EMBL" id="GGA11908.1"/>
    </source>
</evidence>
<gene>
    <name evidence="1" type="ORF">GCM10010923_23230</name>
</gene>
<reference evidence="2" key="1">
    <citation type="journal article" date="2019" name="Int. J. Syst. Evol. Microbiol.">
        <title>The Global Catalogue of Microorganisms (GCM) 10K type strain sequencing project: providing services to taxonomists for standard genome sequencing and annotation.</title>
        <authorList>
            <consortium name="The Broad Institute Genomics Platform"/>
            <consortium name="The Broad Institute Genome Sequencing Center for Infectious Disease"/>
            <person name="Wu L."/>
            <person name="Ma J."/>
        </authorList>
    </citation>
    <scope>NUCLEOTIDE SEQUENCE [LARGE SCALE GENOMIC DNA]</scope>
    <source>
        <strain evidence="2">CGMCC 1.15297</strain>
    </source>
</reference>
<comment type="caution">
    <text evidence="1">The sequence shown here is derived from an EMBL/GenBank/DDBJ whole genome shotgun (WGS) entry which is preliminary data.</text>
</comment>
<accession>A0ABQ1FG77</accession>
<dbReference type="InterPro" id="IPR020022">
    <property type="entry name" value="N-acetyl_sugar_amidoTrfase"/>
</dbReference>
<organism evidence="1 2">
    <name type="scientific">Blastomonas marina</name>
    <dbReference type="NCBI Taxonomy" id="1867408"/>
    <lineage>
        <taxon>Bacteria</taxon>
        <taxon>Pseudomonadati</taxon>
        <taxon>Pseudomonadota</taxon>
        <taxon>Alphaproteobacteria</taxon>
        <taxon>Sphingomonadales</taxon>
        <taxon>Sphingomonadaceae</taxon>
        <taxon>Blastomonas</taxon>
    </lineage>
</organism>
<keyword evidence="2" id="KW-1185">Reference proteome</keyword>
<proteinExistence type="predicted"/>
<name>A0ABQ1FG77_9SPHN</name>
<dbReference type="EMBL" id="BMID01000001">
    <property type="protein sequence ID" value="GGA11908.1"/>
    <property type="molecule type" value="Genomic_DNA"/>
</dbReference>